<sequence>MRDLSTLVYFVAHDIHRADMEQILHKHPAHSFEYLWMERSNVRAVQTMQTTALTYMKKLVEETYEQKMADHTDITRMSNANRRDNLWVPMWRKDKMTLVKGMYGSMDKVIDFEVILDPPNDLDDELARKLQAWRTYLMWCFILSAEASLKMQLVPEYLGRATGGVPQGESVYNHWKRLVREDYIIIPDLKTLPVTSGKDAANKRRKVAVKTGHSFVPITGLQG</sequence>
<gene>
    <name evidence="1" type="ORF">J3D65DRAFT_621522</name>
</gene>
<reference evidence="1 2" key="1">
    <citation type="submission" date="2024-04" db="EMBL/GenBank/DDBJ databases">
        <title>Phyllosticta paracitricarpa is synonymous to the EU quarantine fungus P. citricarpa based on phylogenomic analyses.</title>
        <authorList>
            <consortium name="Lawrence Berkeley National Laboratory"/>
            <person name="Van ingen-buijs V.A."/>
            <person name="Van westerhoven A.C."/>
            <person name="Haridas S."/>
            <person name="Skiadas P."/>
            <person name="Martin F."/>
            <person name="Groenewald J.Z."/>
            <person name="Crous P.W."/>
            <person name="Seidl M.F."/>
        </authorList>
    </citation>
    <scope>NUCLEOTIDE SEQUENCE [LARGE SCALE GENOMIC DNA]</scope>
    <source>
        <strain evidence="1 2">CPC 17464</strain>
    </source>
</reference>
<dbReference type="RefSeq" id="XP_066655968.1">
    <property type="nucleotide sequence ID" value="XM_066799968.1"/>
</dbReference>
<evidence type="ECO:0000313" key="1">
    <source>
        <dbReference type="EMBL" id="KAK7538281.1"/>
    </source>
</evidence>
<dbReference type="GeneID" id="92032874"/>
<evidence type="ECO:0000313" key="2">
    <source>
        <dbReference type="Proteomes" id="UP001360953"/>
    </source>
</evidence>
<organism evidence="1 2">
    <name type="scientific">Phyllosticta citribraziliensis</name>
    <dbReference type="NCBI Taxonomy" id="989973"/>
    <lineage>
        <taxon>Eukaryota</taxon>
        <taxon>Fungi</taxon>
        <taxon>Dikarya</taxon>
        <taxon>Ascomycota</taxon>
        <taxon>Pezizomycotina</taxon>
        <taxon>Dothideomycetes</taxon>
        <taxon>Dothideomycetes incertae sedis</taxon>
        <taxon>Botryosphaeriales</taxon>
        <taxon>Phyllostictaceae</taxon>
        <taxon>Phyllosticta</taxon>
    </lineage>
</organism>
<dbReference type="EMBL" id="JBBPEH010000005">
    <property type="protein sequence ID" value="KAK7538281.1"/>
    <property type="molecule type" value="Genomic_DNA"/>
</dbReference>
<protein>
    <submittedName>
        <fullName evidence="1">Uncharacterized protein</fullName>
    </submittedName>
</protein>
<dbReference type="Proteomes" id="UP001360953">
    <property type="component" value="Unassembled WGS sequence"/>
</dbReference>
<comment type="caution">
    <text evidence="1">The sequence shown here is derived from an EMBL/GenBank/DDBJ whole genome shotgun (WGS) entry which is preliminary data.</text>
</comment>
<accession>A0ABR1LSY1</accession>
<keyword evidence="2" id="KW-1185">Reference proteome</keyword>
<name>A0ABR1LSY1_9PEZI</name>
<proteinExistence type="predicted"/>